<comment type="caution">
    <text evidence="2">The sequence shown here is derived from an EMBL/GenBank/DDBJ whole genome shotgun (WGS) entry which is preliminary data.</text>
</comment>
<dbReference type="Proteomes" id="UP000790347">
    <property type="component" value="Unassembled WGS sequence"/>
</dbReference>
<dbReference type="EMBL" id="ASGP02000005">
    <property type="protein sequence ID" value="KAH9506575.1"/>
    <property type="molecule type" value="Genomic_DNA"/>
</dbReference>
<accession>A0A922KZA1</accession>
<keyword evidence="3" id="KW-1185">Reference proteome</keyword>
<organism evidence="2 3">
    <name type="scientific">Dermatophagoides farinae</name>
    <name type="common">American house dust mite</name>
    <dbReference type="NCBI Taxonomy" id="6954"/>
    <lineage>
        <taxon>Eukaryota</taxon>
        <taxon>Metazoa</taxon>
        <taxon>Ecdysozoa</taxon>
        <taxon>Arthropoda</taxon>
        <taxon>Chelicerata</taxon>
        <taxon>Arachnida</taxon>
        <taxon>Acari</taxon>
        <taxon>Acariformes</taxon>
        <taxon>Sarcoptiformes</taxon>
        <taxon>Astigmata</taxon>
        <taxon>Psoroptidia</taxon>
        <taxon>Analgoidea</taxon>
        <taxon>Pyroglyphidae</taxon>
        <taxon>Dermatophagoidinae</taxon>
        <taxon>Dermatophagoides</taxon>
    </lineage>
</organism>
<protein>
    <submittedName>
        <fullName evidence="2">Uncharacterized protein</fullName>
    </submittedName>
</protein>
<feature type="region of interest" description="Disordered" evidence="1">
    <location>
        <begin position="1"/>
        <end position="50"/>
    </location>
</feature>
<feature type="compositionally biased region" description="Low complexity" evidence="1">
    <location>
        <begin position="11"/>
        <end position="43"/>
    </location>
</feature>
<dbReference type="AlphaFoldDB" id="A0A922KZA1"/>
<evidence type="ECO:0000256" key="1">
    <source>
        <dbReference type="SAM" id="MobiDB-lite"/>
    </source>
</evidence>
<reference evidence="2" key="1">
    <citation type="submission" date="2013-05" db="EMBL/GenBank/DDBJ databases">
        <authorList>
            <person name="Yim A.K.Y."/>
            <person name="Chan T.F."/>
            <person name="Ji K.M."/>
            <person name="Liu X.Y."/>
            <person name="Zhou J.W."/>
            <person name="Li R.Q."/>
            <person name="Yang K.Y."/>
            <person name="Li J."/>
            <person name="Li M."/>
            <person name="Law P.T.W."/>
            <person name="Wu Y.L."/>
            <person name="Cai Z.L."/>
            <person name="Qin H."/>
            <person name="Bao Y."/>
            <person name="Leung R.K.K."/>
            <person name="Ng P.K.S."/>
            <person name="Zou J."/>
            <person name="Zhong X.J."/>
            <person name="Ran P.X."/>
            <person name="Zhong N.S."/>
            <person name="Liu Z.G."/>
            <person name="Tsui S.K.W."/>
        </authorList>
    </citation>
    <scope>NUCLEOTIDE SEQUENCE</scope>
    <source>
        <strain evidence="2">Derf</strain>
        <tissue evidence="2">Whole organism</tissue>
    </source>
</reference>
<sequence>MNKNKNKISKTKTNSTTSGFSSISQSPSSSTSNSPGSSPTSTTERLLANEKKIKPSVANIGQHLSNRISAGYNISYFFQYISHVSLKE</sequence>
<gene>
    <name evidence="2" type="ORF">DERF_011301</name>
</gene>
<evidence type="ECO:0000313" key="3">
    <source>
        <dbReference type="Proteomes" id="UP000790347"/>
    </source>
</evidence>
<name>A0A922KZA1_DERFA</name>
<proteinExistence type="predicted"/>
<reference evidence="2" key="2">
    <citation type="journal article" date="2022" name="Res Sq">
        <title>Comparative Genomics Reveals Insights into the Divergent Evolution of Astigmatic Mites and Household Pest Adaptations.</title>
        <authorList>
            <person name="Xiong Q."/>
            <person name="Wan A.T.-Y."/>
            <person name="Liu X.-Y."/>
            <person name="Fung C.S.-H."/>
            <person name="Xiao X."/>
            <person name="Malainual N."/>
            <person name="Hou J."/>
            <person name="Wang L."/>
            <person name="Wang M."/>
            <person name="Yang K."/>
            <person name="Cui Y."/>
            <person name="Leung E."/>
            <person name="Nong W."/>
            <person name="Shin S.-K."/>
            <person name="Au S."/>
            <person name="Jeong K.Y."/>
            <person name="Chew F.T."/>
            <person name="Hui J."/>
            <person name="Leung T.F."/>
            <person name="Tungtrongchitr A."/>
            <person name="Zhong N."/>
            <person name="Liu Z."/>
            <person name="Tsui S."/>
        </authorList>
    </citation>
    <scope>NUCLEOTIDE SEQUENCE</scope>
    <source>
        <strain evidence="2">Derf</strain>
        <tissue evidence="2">Whole organism</tissue>
    </source>
</reference>
<evidence type="ECO:0000313" key="2">
    <source>
        <dbReference type="EMBL" id="KAH9506575.1"/>
    </source>
</evidence>
<feature type="compositionally biased region" description="Basic residues" evidence="1">
    <location>
        <begin position="1"/>
        <end position="10"/>
    </location>
</feature>